<dbReference type="Proteomes" id="UP000001558">
    <property type="component" value="Chromosome"/>
</dbReference>
<dbReference type="eggNOG" id="COG3015">
    <property type="taxonomic scope" value="Bacteria"/>
</dbReference>
<dbReference type="OrthoDB" id="5348860at2"/>
<dbReference type="EMBL" id="CP000606">
    <property type="protein sequence ID" value="ABO24937.1"/>
    <property type="molecule type" value="Genomic_DNA"/>
</dbReference>
<evidence type="ECO:0000313" key="3">
    <source>
        <dbReference type="EMBL" id="ABO24937.1"/>
    </source>
</evidence>
<sequence length="169" mass="18358" precursor="true">MKISARLLPLVLLTLGACAQQTSQAPEPQTEAQASQASEPQAAQTMPLGDTSRNALDWPGLYKGTLPCVDCQGIAMSLKLNGDNSYQLSQQYLGKQNLGEQNLGEQNQATDVVLEGQFSWNEMGSKITLDSKARGMKLQVGENILFMLDDKGERIKGALAQQYQLLKAN</sequence>
<feature type="region of interest" description="Disordered" evidence="1">
    <location>
        <begin position="23"/>
        <end position="50"/>
    </location>
</feature>
<proteinExistence type="predicted"/>
<gene>
    <name evidence="3" type="ordered locus">Shew_3071</name>
</gene>
<evidence type="ECO:0000256" key="1">
    <source>
        <dbReference type="SAM" id="MobiDB-lite"/>
    </source>
</evidence>
<evidence type="ECO:0000313" key="4">
    <source>
        <dbReference type="Proteomes" id="UP000001558"/>
    </source>
</evidence>
<evidence type="ECO:0000256" key="2">
    <source>
        <dbReference type="SAM" id="SignalP"/>
    </source>
</evidence>
<reference evidence="3 4" key="1">
    <citation type="submission" date="2007-03" db="EMBL/GenBank/DDBJ databases">
        <title>Complete sequence of Shewanella loihica PV-4.</title>
        <authorList>
            <consortium name="US DOE Joint Genome Institute"/>
            <person name="Copeland A."/>
            <person name="Lucas S."/>
            <person name="Lapidus A."/>
            <person name="Barry K."/>
            <person name="Detter J.C."/>
            <person name="Glavina del Rio T."/>
            <person name="Hammon N."/>
            <person name="Israni S."/>
            <person name="Dalin E."/>
            <person name="Tice H."/>
            <person name="Pitluck S."/>
            <person name="Chain P."/>
            <person name="Malfatti S."/>
            <person name="Shin M."/>
            <person name="Vergez L."/>
            <person name="Schmutz J."/>
            <person name="Larimer F."/>
            <person name="Land M."/>
            <person name="Hauser L."/>
            <person name="Kyrpides N."/>
            <person name="Mikhailova N."/>
            <person name="Romine M.F."/>
            <person name="Serres G."/>
            <person name="Fredrickson J."/>
            <person name="Tiedje J."/>
            <person name="Richardson P."/>
        </authorList>
    </citation>
    <scope>NUCLEOTIDE SEQUENCE [LARGE SCALE GENOMIC DNA]</scope>
    <source>
        <strain evidence="4">ATCC BAA-1088 / PV-4</strain>
    </source>
</reference>
<dbReference type="STRING" id="323850.Shew_3071"/>
<keyword evidence="3" id="KW-0449">Lipoprotein</keyword>
<keyword evidence="4" id="KW-1185">Reference proteome</keyword>
<dbReference type="AlphaFoldDB" id="A3QHI9"/>
<dbReference type="InterPro" id="IPR007298">
    <property type="entry name" value="Cu-R_lipoprotein_NlpE"/>
</dbReference>
<feature type="compositionally biased region" description="Low complexity" evidence="1">
    <location>
        <begin position="23"/>
        <end position="45"/>
    </location>
</feature>
<organism evidence="3 4">
    <name type="scientific">Shewanella loihica (strain ATCC BAA-1088 / PV-4)</name>
    <dbReference type="NCBI Taxonomy" id="323850"/>
    <lineage>
        <taxon>Bacteria</taxon>
        <taxon>Pseudomonadati</taxon>
        <taxon>Pseudomonadota</taxon>
        <taxon>Gammaproteobacteria</taxon>
        <taxon>Alteromonadales</taxon>
        <taxon>Shewanellaceae</taxon>
        <taxon>Shewanella</taxon>
    </lineage>
</organism>
<feature type="signal peptide" evidence="2">
    <location>
        <begin position="1"/>
        <end position="19"/>
    </location>
</feature>
<protein>
    <submittedName>
        <fullName evidence="3">Lipoprotein</fullName>
    </submittedName>
</protein>
<dbReference type="HOGENOM" id="CLU_095662_0_0_6"/>
<dbReference type="KEGG" id="slo:Shew_3071"/>
<dbReference type="RefSeq" id="WP_011866867.1">
    <property type="nucleotide sequence ID" value="NC_009092.1"/>
</dbReference>
<name>A3QHI9_SHELP</name>
<dbReference type="PROSITE" id="PS51257">
    <property type="entry name" value="PROKAR_LIPOPROTEIN"/>
    <property type="match status" value="1"/>
</dbReference>
<dbReference type="Gene3D" id="2.40.128.640">
    <property type="match status" value="1"/>
</dbReference>
<keyword evidence="2" id="KW-0732">Signal</keyword>
<accession>A3QHI9</accession>
<feature type="chain" id="PRO_5002657946" evidence="2">
    <location>
        <begin position="20"/>
        <end position="169"/>
    </location>
</feature>
<dbReference type="Pfam" id="PF04170">
    <property type="entry name" value="NlpE"/>
    <property type="match status" value="1"/>
</dbReference>